<dbReference type="NCBIfam" id="TIGR01179">
    <property type="entry name" value="galE"/>
    <property type="match status" value="1"/>
</dbReference>
<comment type="similarity">
    <text evidence="4 10">Belongs to the NAD(P)-dependent epimerase/dehydratase family.</text>
</comment>
<dbReference type="NCBIfam" id="NF007956">
    <property type="entry name" value="PRK10675.1"/>
    <property type="match status" value="1"/>
</dbReference>
<dbReference type="OrthoDB" id="9803010at2"/>
<keyword evidence="8" id="KW-0299">Galactose metabolism</keyword>
<evidence type="ECO:0000256" key="2">
    <source>
        <dbReference type="ARBA" id="ARBA00001911"/>
    </source>
</evidence>
<keyword evidence="13" id="KW-1185">Reference proteome</keyword>
<gene>
    <name evidence="12" type="primary">galE</name>
    <name evidence="12" type="ORF">E8K88_05130</name>
</gene>
<evidence type="ECO:0000256" key="3">
    <source>
        <dbReference type="ARBA" id="ARBA00004947"/>
    </source>
</evidence>
<keyword evidence="9 10" id="KW-0413">Isomerase</keyword>
<dbReference type="CDD" id="cd05247">
    <property type="entry name" value="UDP_G4E_1_SDR_e"/>
    <property type="match status" value="1"/>
</dbReference>
<evidence type="ECO:0000313" key="13">
    <source>
        <dbReference type="Proteomes" id="UP000306236"/>
    </source>
</evidence>
<accession>A0A4S5BY02</accession>
<dbReference type="EC" id="5.1.3.2" evidence="5 10"/>
<sequence>MHILVTGGAGYIGAHTVVELLQAGHQVHVVDNLCNSSAQALTRIASICGTTAGFTQADIRDTATITALLQTHAIDAVIHFAGLKAVGESVQQALRYYDNNVAGSLSLLKAMDAAQVRSLVFSSSATVYGPLAPVPYQERMPLGIASNPYGSSKIMVEQCLADLCAADARWSVAALRYFNPIGAHPSGLIGEDPQGIPNNLLPFITQVAVGRRSHLSIFGDDYDTPDGTCLRDYLHVVDLAKGHLAALAKLAELAASASTAGSGLKAWNLGTGRGSSVLEIVRAFEQVNGITIPYQMAPRRSGDLPAFWADASLAAQELQWHAELPLEAMVRDAWHWQSNNPQGYGS</sequence>
<dbReference type="InterPro" id="IPR005886">
    <property type="entry name" value="UDP_G4E"/>
</dbReference>
<dbReference type="Proteomes" id="UP000306236">
    <property type="component" value="Unassembled WGS sequence"/>
</dbReference>
<name>A0A4S5BY02_9BURK</name>
<evidence type="ECO:0000256" key="9">
    <source>
        <dbReference type="ARBA" id="ARBA00023235"/>
    </source>
</evidence>
<evidence type="ECO:0000259" key="11">
    <source>
        <dbReference type="Pfam" id="PF01370"/>
    </source>
</evidence>
<evidence type="ECO:0000256" key="10">
    <source>
        <dbReference type="RuleBase" id="RU366046"/>
    </source>
</evidence>
<organism evidence="12 13">
    <name type="scientific">Lampropedia aestuarii</name>
    <dbReference type="NCBI Taxonomy" id="2562762"/>
    <lineage>
        <taxon>Bacteria</taxon>
        <taxon>Pseudomonadati</taxon>
        <taxon>Pseudomonadota</taxon>
        <taxon>Betaproteobacteria</taxon>
        <taxon>Burkholderiales</taxon>
        <taxon>Comamonadaceae</taxon>
        <taxon>Lampropedia</taxon>
    </lineage>
</organism>
<dbReference type="PANTHER" id="PTHR43725:SF47">
    <property type="entry name" value="UDP-GLUCOSE 4-EPIMERASE"/>
    <property type="match status" value="1"/>
</dbReference>
<dbReference type="RefSeq" id="WP_136405589.1">
    <property type="nucleotide sequence ID" value="NZ_JARXRQ010000003.1"/>
</dbReference>
<evidence type="ECO:0000256" key="6">
    <source>
        <dbReference type="ARBA" id="ARBA00018569"/>
    </source>
</evidence>
<evidence type="ECO:0000256" key="4">
    <source>
        <dbReference type="ARBA" id="ARBA00007637"/>
    </source>
</evidence>
<dbReference type="Gene3D" id="3.90.25.10">
    <property type="entry name" value="UDP-galactose 4-epimerase, domain 1"/>
    <property type="match status" value="1"/>
</dbReference>
<dbReference type="AlphaFoldDB" id="A0A4S5BY02"/>
<comment type="subunit">
    <text evidence="10">Homodimer.</text>
</comment>
<evidence type="ECO:0000256" key="8">
    <source>
        <dbReference type="ARBA" id="ARBA00023144"/>
    </source>
</evidence>
<dbReference type="GO" id="GO:0003978">
    <property type="term" value="F:UDP-glucose 4-epimerase activity"/>
    <property type="evidence" value="ECO:0007669"/>
    <property type="project" value="UniProtKB-UniRule"/>
</dbReference>
<evidence type="ECO:0000256" key="5">
    <source>
        <dbReference type="ARBA" id="ARBA00013189"/>
    </source>
</evidence>
<dbReference type="InterPro" id="IPR001509">
    <property type="entry name" value="Epimerase_deHydtase"/>
</dbReference>
<dbReference type="Gene3D" id="3.40.50.720">
    <property type="entry name" value="NAD(P)-binding Rossmann-like Domain"/>
    <property type="match status" value="1"/>
</dbReference>
<protein>
    <recommendedName>
        <fullName evidence="6 10">UDP-glucose 4-epimerase</fullName>
        <ecNumber evidence="5 10">5.1.3.2</ecNumber>
    </recommendedName>
</protein>
<dbReference type="EMBL" id="SSWX01000005">
    <property type="protein sequence ID" value="THJ34876.1"/>
    <property type="molecule type" value="Genomic_DNA"/>
</dbReference>
<comment type="caution">
    <text evidence="12">The sequence shown here is derived from an EMBL/GenBank/DDBJ whole genome shotgun (WGS) entry which is preliminary data.</text>
</comment>
<evidence type="ECO:0000256" key="7">
    <source>
        <dbReference type="ARBA" id="ARBA00023027"/>
    </source>
</evidence>
<keyword evidence="7 10" id="KW-0520">NAD</keyword>
<dbReference type="UniPathway" id="UPA00214"/>
<comment type="catalytic activity">
    <reaction evidence="1 10">
        <text>UDP-alpha-D-glucose = UDP-alpha-D-galactose</text>
        <dbReference type="Rhea" id="RHEA:22168"/>
        <dbReference type="ChEBI" id="CHEBI:58885"/>
        <dbReference type="ChEBI" id="CHEBI:66914"/>
        <dbReference type="EC" id="5.1.3.2"/>
    </reaction>
</comment>
<comment type="pathway">
    <text evidence="3 10">Carbohydrate metabolism; galactose metabolism.</text>
</comment>
<keyword evidence="10" id="KW-0119">Carbohydrate metabolism</keyword>
<dbReference type="SUPFAM" id="SSF51735">
    <property type="entry name" value="NAD(P)-binding Rossmann-fold domains"/>
    <property type="match status" value="1"/>
</dbReference>
<dbReference type="GO" id="GO:0005829">
    <property type="term" value="C:cytosol"/>
    <property type="evidence" value="ECO:0007669"/>
    <property type="project" value="TreeGrafter"/>
</dbReference>
<proteinExistence type="inferred from homology"/>
<evidence type="ECO:0000313" key="12">
    <source>
        <dbReference type="EMBL" id="THJ34876.1"/>
    </source>
</evidence>
<dbReference type="InterPro" id="IPR036291">
    <property type="entry name" value="NAD(P)-bd_dom_sf"/>
</dbReference>
<reference evidence="12 13" key="1">
    <citation type="submission" date="2019-04" db="EMBL/GenBank/DDBJ databases">
        <title>Lampropedia sp YIM MLB12 draf genome.</title>
        <authorList>
            <person name="Wang Y.-X."/>
        </authorList>
    </citation>
    <scope>NUCLEOTIDE SEQUENCE [LARGE SCALE GENOMIC DNA]</scope>
    <source>
        <strain evidence="12 13">YIM MLB12</strain>
    </source>
</reference>
<evidence type="ECO:0000256" key="1">
    <source>
        <dbReference type="ARBA" id="ARBA00000083"/>
    </source>
</evidence>
<dbReference type="PANTHER" id="PTHR43725">
    <property type="entry name" value="UDP-GLUCOSE 4-EPIMERASE"/>
    <property type="match status" value="1"/>
</dbReference>
<dbReference type="Pfam" id="PF01370">
    <property type="entry name" value="Epimerase"/>
    <property type="match status" value="1"/>
</dbReference>
<dbReference type="GO" id="GO:0006012">
    <property type="term" value="P:galactose metabolic process"/>
    <property type="evidence" value="ECO:0007669"/>
    <property type="project" value="UniProtKB-UniPathway"/>
</dbReference>
<feature type="domain" description="NAD-dependent epimerase/dehydratase" evidence="11">
    <location>
        <begin position="3"/>
        <end position="252"/>
    </location>
</feature>
<comment type="cofactor">
    <cofactor evidence="2 10">
        <name>NAD(+)</name>
        <dbReference type="ChEBI" id="CHEBI:57540"/>
    </cofactor>
</comment>